<dbReference type="GO" id="GO:0046872">
    <property type="term" value="F:metal ion binding"/>
    <property type="evidence" value="ECO:0007669"/>
    <property type="project" value="UniProtKB-KW"/>
</dbReference>
<dbReference type="EMBL" id="VMBG01000001">
    <property type="protein sequence ID" value="TSJ78258.1"/>
    <property type="molecule type" value="Genomic_DNA"/>
</dbReference>
<dbReference type="PANTHER" id="PTHR22726:SF24">
    <property type="entry name" value="M48 FAMILY METALLOPEPTIDASE"/>
    <property type="match status" value="1"/>
</dbReference>
<feature type="domain" description="Peptidase M48" evidence="7">
    <location>
        <begin position="62"/>
        <end position="249"/>
    </location>
</feature>
<keyword evidence="3 6" id="KW-0378">Hydrolase</keyword>
<keyword evidence="1 6" id="KW-0645">Protease</keyword>
<comment type="similarity">
    <text evidence="6">Belongs to the peptidase M48 family.</text>
</comment>
<proteinExistence type="inferred from homology"/>
<keyword evidence="4 6" id="KW-0862">Zinc</keyword>
<dbReference type="PANTHER" id="PTHR22726">
    <property type="entry name" value="METALLOENDOPEPTIDASE OMA1"/>
    <property type="match status" value="1"/>
</dbReference>
<evidence type="ECO:0000256" key="5">
    <source>
        <dbReference type="ARBA" id="ARBA00023049"/>
    </source>
</evidence>
<dbReference type="InterPro" id="IPR051156">
    <property type="entry name" value="Mito/Outer_Membr_Metalloprot"/>
</dbReference>
<evidence type="ECO:0000256" key="6">
    <source>
        <dbReference type="RuleBase" id="RU003983"/>
    </source>
</evidence>
<dbReference type="PROSITE" id="PS51257">
    <property type="entry name" value="PROKAR_LIPOPROTEIN"/>
    <property type="match status" value="1"/>
</dbReference>
<evidence type="ECO:0000256" key="4">
    <source>
        <dbReference type="ARBA" id="ARBA00022833"/>
    </source>
</evidence>
<dbReference type="Gene3D" id="3.30.2010.10">
    <property type="entry name" value="Metalloproteases ('zincins'), catalytic domain"/>
    <property type="match status" value="1"/>
</dbReference>
<evidence type="ECO:0000313" key="8">
    <source>
        <dbReference type="EMBL" id="TSJ78258.1"/>
    </source>
</evidence>
<comment type="caution">
    <text evidence="8">The sequence shown here is derived from an EMBL/GenBank/DDBJ whole genome shotgun (WGS) entry which is preliminary data.</text>
</comment>
<dbReference type="RefSeq" id="WP_144228599.1">
    <property type="nucleotide sequence ID" value="NZ_CBCRVV010000003.1"/>
</dbReference>
<dbReference type="AlphaFoldDB" id="A0A556QNM7"/>
<accession>A0A556QNM7</accession>
<evidence type="ECO:0000256" key="3">
    <source>
        <dbReference type="ARBA" id="ARBA00022801"/>
    </source>
</evidence>
<keyword evidence="9" id="KW-1185">Reference proteome</keyword>
<comment type="cofactor">
    <cofactor evidence="6">
        <name>Zn(2+)</name>
        <dbReference type="ChEBI" id="CHEBI:29105"/>
    </cofactor>
    <text evidence="6">Binds 1 zinc ion per subunit.</text>
</comment>
<gene>
    <name evidence="8" type="ORF">FPL22_02840</name>
</gene>
<dbReference type="GO" id="GO:0051603">
    <property type="term" value="P:proteolysis involved in protein catabolic process"/>
    <property type="evidence" value="ECO:0007669"/>
    <property type="project" value="TreeGrafter"/>
</dbReference>
<reference evidence="8 9" key="1">
    <citation type="submission" date="2019-07" db="EMBL/GenBank/DDBJ databases">
        <title>Description of 53C-WASEF.</title>
        <authorList>
            <person name="Pitt A."/>
            <person name="Hahn M.W."/>
        </authorList>
    </citation>
    <scope>NUCLEOTIDE SEQUENCE [LARGE SCALE GENOMIC DNA]</scope>
    <source>
        <strain evidence="8 9">53C-WASEF</strain>
    </source>
</reference>
<evidence type="ECO:0000313" key="9">
    <source>
        <dbReference type="Proteomes" id="UP000315648"/>
    </source>
</evidence>
<protein>
    <submittedName>
        <fullName evidence="8">M48 family metallopeptidase</fullName>
    </submittedName>
</protein>
<name>A0A556QNM7_9BACT</name>
<dbReference type="OrthoDB" id="9810445at2"/>
<keyword evidence="5 6" id="KW-0482">Metalloprotease</keyword>
<dbReference type="CDD" id="cd07331">
    <property type="entry name" value="M48C_Oma1_like"/>
    <property type="match status" value="1"/>
</dbReference>
<evidence type="ECO:0000256" key="2">
    <source>
        <dbReference type="ARBA" id="ARBA00022723"/>
    </source>
</evidence>
<dbReference type="InterPro" id="IPR001915">
    <property type="entry name" value="Peptidase_M48"/>
</dbReference>
<sequence length="283" mass="29990">MKSPLIVIGVLSVCALITGCTTVNETGRSQLMLVSPSQEAQMGLSTFDQIKKEEKISKDPAINARIQRIGVRIAASVGRDVPNAQWEFVVFDSATVNAFALPGGKVGVYTGLIKLAASDDELAIVMGHEIAHVTSRHGAERTSQNYAIAGVGLAAAIGMEVKNVDPAKRNMALAAYGLGSQVGVALPFSRLHESEADAVGLRFAAGAGYDPRAGATFWQKMSKQGGAKPPEFLSTHPSDATRIANLQKLAPQYMPLYEQSKAKYQTASKSAEQAEADAFLKGK</sequence>
<dbReference type="Pfam" id="PF01435">
    <property type="entry name" value="Peptidase_M48"/>
    <property type="match status" value="1"/>
</dbReference>
<dbReference type="Proteomes" id="UP000315648">
    <property type="component" value="Unassembled WGS sequence"/>
</dbReference>
<keyword evidence="2" id="KW-0479">Metal-binding</keyword>
<dbReference type="GO" id="GO:0016020">
    <property type="term" value="C:membrane"/>
    <property type="evidence" value="ECO:0007669"/>
    <property type="project" value="TreeGrafter"/>
</dbReference>
<dbReference type="GO" id="GO:0004222">
    <property type="term" value="F:metalloendopeptidase activity"/>
    <property type="evidence" value="ECO:0007669"/>
    <property type="project" value="InterPro"/>
</dbReference>
<evidence type="ECO:0000259" key="7">
    <source>
        <dbReference type="Pfam" id="PF01435"/>
    </source>
</evidence>
<evidence type="ECO:0000256" key="1">
    <source>
        <dbReference type="ARBA" id="ARBA00022670"/>
    </source>
</evidence>
<organism evidence="8 9">
    <name type="scientific">Rariglobus hedericola</name>
    <dbReference type="NCBI Taxonomy" id="2597822"/>
    <lineage>
        <taxon>Bacteria</taxon>
        <taxon>Pseudomonadati</taxon>
        <taxon>Verrucomicrobiota</taxon>
        <taxon>Opitutia</taxon>
        <taxon>Opitutales</taxon>
        <taxon>Opitutaceae</taxon>
        <taxon>Rariglobus</taxon>
    </lineage>
</organism>